<comment type="similarity">
    <text evidence="3 11">Belongs to the ketopantoate reductase family.</text>
</comment>
<evidence type="ECO:0000256" key="7">
    <source>
        <dbReference type="ARBA" id="ARBA00022857"/>
    </source>
</evidence>
<evidence type="ECO:0000313" key="14">
    <source>
        <dbReference type="EMBL" id="QOY25165.1"/>
    </source>
</evidence>
<comment type="pathway">
    <text evidence="2 11">Cofactor biosynthesis; (R)-pantothenate biosynthesis; (R)-pantoate from 3-methyl-2-oxobutanoate: step 2/2.</text>
</comment>
<keyword evidence="7 11" id="KW-0521">NADP</keyword>
<sequence length="306" mass="34027">MIIWKNADIGCDSVKIGIIGGGAVGLLCAYYLSSRHQVTVITRRTEQADAINSGGIRLVKDGIECTAACRAQTGITSGFDLLIAAVKQHQLSAVLRDLETIKGTNVLFLQNGMGHIHDMKDWHTDHSLYAGTVEHGAKKISDHAVEHTGAGAVRWSEFSASRPETLKSIFSGMHRDFPVYDENDWYRLLTGKLIINVCINPLTALLRVKNGELLRNDAYKKYMRNVFEEAETILGLADREKAWNKVCEVCRLTEKNHSSMLVDIMAGRRTEVDAIIGYLVKEAESRGLPAVHLTFLHRSIKALERN</sequence>
<keyword evidence="8 11" id="KW-0560">Oxidoreductase</keyword>
<dbReference type="SUPFAM" id="SSF51735">
    <property type="entry name" value="NAD(P)-binding Rossmann-fold domains"/>
    <property type="match status" value="1"/>
</dbReference>
<evidence type="ECO:0000256" key="11">
    <source>
        <dbReference type="RuleBase" id="RU362068"/>
    </source>
</evidence>
<accession>A0A4U7MZT1</accession>
<evidence type="ECO:0000256" key="9">
    <source>
        <dbReference type="ARBA" id="ARBA00032024"/>
    </source>
</evidence>
<evidence type="ECO:0000256" key="6">
    <source>
        <dbReference type="ARBA" id="ARBA00022655"/>
    </source>
</evidence>
<dbReference type="AlphaFoldDB" id="A0A4U7MZT1"/>
<dbReference type="UniPathway" id="UPA00028">
    <property type="reaction ID" value="UER00004"/>
</dbReference>
<dbReference type="GO" id="GO:0015940">
    <property type="term" value="P:pantothenate biosynthetic process"/>
    <property type="evidence" value="ECO:0007669"/>
    <property type="project" value="UniProtKB-UniPathway"/>
</dbReference>
<dbReference type="Proteomes" id="UP000587477">
    <property type="component" value="Chromosome"/>
</dbReference>
<comment type="catalytic activity">
    <reaction evidence="10 11">
        <text>(R)-pantoate + NADP(+) = 2-dehydropantoate + NADPH + H(+)</text>
        <dbReference type="Rhea" id="RHEA:16233"/>
        <dbReference type="ChEBI" id="CHEBI:11561"/>
        <dbReference type="ChEBI" id="CHEBI:15378"/>
        <dbReference type="ChEBI" id="CHEBI:15980"/>
        <dbReference type="ChEBI" id="CHEBI:57783"/>
        <dbReference type="ChEBI" id="CHEBI:58349"/>
        <dbReference type="EC" id="1.1.1.169"/>
    </reaction>
</comment>
<comment type="function">
    <text evidence="1 11">Catalyzes the NADPH-dependent reduction of ketopantoate into pantoic acid.</text>
</comment>
<dbReference type="Pfam" id="PF02558">
    <property type="entry name" value="ApbA"/>
    <property type="match status" value="1"/>
</dbReference>
<name>A0A4U7MZT1_BACVE</name>
<feature type="domain" description="Ketopantoate reductase N-terminal" evidence="12">
    <location>
        <begin position="16"/>
        <end position="158"/>
    </location>
</feature>
<dbReference type="GO" id="GO:0008677">
    <property type="term" value="F:2-dehydropantoate 2-reductase activity"/>
    <property type="evidence" value="ECO:0007669"/>
    <property type="project" value="UniProtKB-EC"/>
</dbReference>
<dbReference type="Gene3D" id="3.40.50.720">
    <property type="entry name" value="NAD(P)-binding Rossmann-like Domain"/>
    <property type="match status" value="1"/>
</dbReference>
<dbReference type="InterPro" id="IPR036291">
    <property type="entry name" value="NAD(P)-bd_dom_sf"/>
</dbReference>
<gene>
    <name evidence="14" type="primary">panE_1</name>
    <name evidence="14" type="ORF">BACVE_000093</name>
</gene>
<feature type="domain" description="Ketopantoate reductase C-terminal" evidence="13">
    <location>
        <begin position="191"/>
        <end position="304"/>
    </location>
</feature>
<dbReference type="Gene3D" id="1.10.1040.10">
    <property type="entry name" value="N-(1-d-carboxylethyl)-l-norvaline Dehydrogenase, domain 2"/>
    <property type="match status" value="1"/>
</dbReference>
<evidence type="ECO:0000259" key="12">
    <source>
        <dbReference type="Pfam" id="PF02558"/>
    </source>
</evidence>
<dbReference type="InterPro" id="IPR003710">
    <property type="entry name" value="ApbA"/>
</dbReference>
<dbReference type="SUPFAM" id="SSF48179">
    <property type="entry name" value="6-phosphogluconate dehydrogenase C-terminal domain-like"/>
    <property type="match status" value="1"/>
</dbReference>
<dbReference type="Pfam" id="PF08546">
    <property type="entry name" value="ApbA_C"/>
    <property type="match status" value="1"/>
</dbReference>
<evidence type="ECO:0000256" key="2">
    <source>
        <dbReference type="ARBA" id="ARBA00004994"/>
    </source>
</evidence>
<dbReference type="KEGG" id="bmp:NG74_01554"/>
<dbReference type="InterPro" id="IPR008927">
    <property type="entry name" value="6-PGluconate_DH-like_C_sf"/>
</dbReference>
<dbReference type="PANTHER" id="PTHR43765">
    <property type="entry name" value="2-DEHYDROPANTOATE 2-REDUCTASE-RELATED"/>
    <property type="match status" value="1"/>
</dbReference>
<dbReference type="EMBL" id="CP063687">
    <property type="protein sequence ID" value="QOY25165.1"/>
    <property type="molecule type" value="Genomic_DNA"/>
</dbReference>
<evidence type="ECO:0000313" key="15">
    <source>
        <dbReference type="Proteomes" id="UP000587477"/>
    </source>
</evidence>
<evidence type="ECO:0000256" key="10">
    <source>
        <dbReference type="ARBA" id="ARBA00048793"/>
    </source>
</evidence>
<proteinExistence type="inferred from homology"/>
<dbReference type="PANTHER" id="PTHR43765:SF2">
    <property type="entry name" value="2-DEHYDROPANTOATE 2-REDUCTASE"/>
    <property type="match status" value="1"/>
</dbReference>
<dbReference type="GO" id="GO:0050661">
    <property type="term" value="F:NADP binding"/>
    <property type="evidence" value="ECO:0007669"/>
    <property type="project" value="TreeGrafter"/>
</dbReference>
<evidence type="ECO:0000256" key="1">
    <source>
        <dbReference type="ARBA" id="ARBA00002919"/>
    </source>
</evidence>
<organism evidence="14 15">
    <name type="scientific">Bacillus velezensis</name>
    <dbReference type="NCBI Taxonomy" id="492670"/>
    <lineage>
        <taxon>Bacteria</taxon>
        <taxon>Bacillati</taxon>
        <taxon>Bacillota</taxon>
        <taxon>Bacilli</taxon>
        <taxon>Bacillales</taxon>
        <taxon>Bacillaceae</taxon>
        <taxon>Bacillus</taxon>
        <taxon>Bacillus amyloliquefaciens group</taxon>
    </lineage>
</organism>
<evidence type="ECO:0000256" key="5">
    <source>
        <dbReference type="ARBA" id="ARBA00019465"/>
    </source>
</evidence>
<keyword evidence="6 11" id="KW-0566">Pantothenate biosynthesis</keyword>
<evidence type="ECO:0000256" key="4">
    <source>
        <dbReference type="ARBA" id="ARBA00013014"/>
    </source>
</evidence>
<dbReference type="GO" id="GO:0005737">
    <property type="term" value="C:cytoplasm"/>
    <property type="evidence" value="ECO:0007669"/>
    <property type="project" value="TreeGrafter"/>
</dbReference>
<reference evidence="15" key="1">
    <citation type="submission" date="2020-10" db="EMBL/GenBank/DDBJ databases">
        <title>Complete genome sequence of Bacillus velezensis NST6.</title>
        <authorList>
            <person name="Choi J."/>
        </authorList>
    </citation>
    <scope>NUCLEOTIDE SEQUENCE [LARGE SCALE GENOMIC DNA]</scope>
    <source>
        <strain evidence="15">NST6</strain>
    </source>
</reference>
<evidence type="ECO:0000256" key="8">
    <source>
        <dbReference type="ARBA" id="ARBA00023002"/>
    </source>
</evidence>
<dbReference type="EC" id="1.1.1.169" evidence="4 11"/>
<dbReference type="InterPro" id="IPR013752">
    <property type="entry name" value="KPA_reductase"/>
</dbReference>
<evidence type="ECO:0000259" key="13">
    <source>
        <dbReference type="Pfam" id="PF08546"/>
    </source>
</evidence>
<dbReference type="InterPro" id="IPR013328">
    <property type="entry name" value="6PGD_dom2"/>
</dbReference>
<dbReference type="InterPro" id="IPR013332">
    <property type="entry name" value="KPR_N"/>
</dbReference>
<dbReference type="NCBIfam" id="TIGR00745">
    <property type="entry name" value="apbA_panE"/>
    <property type="match status" value="1"/>
</dbReference>
<dbReference type="InterPro" id="IPR050838">
    <property type="entry name" value="Ketopantoate_reductase"/>
</dbReference>
<protein>
    <recommendedName>
        <fullName evidence="5 11">2-dehydropantoate 2-reductase</fullName>
        <ecNumber evidence="4 11">1.1.1.169</ecNumber>
    </recommendedName>
    <alternativeName>
        <fullName evidence="9 11">Ketopantoate reductase</fullName>
    </alternativeName>
</protein>
<evidence type="ECO:0000256" key="3">
    <source>
        <dbReference type="ARBA" id="ARBA00007870"/>
    </source>
</evidence>
<dbReference type="NCBIfam" id="NF005093">
    <property type="entry name" value="PRK06522.2-4"/>
    <property type="match status" value="1"/>
</dbReference>